<keyword evidence="2" id="KW-0547">Nucleotide-binding</keyword>
<dbReference type="SMART" id="SM00382">
    <property type="entry name" value="AAA"/>
    <property type="match status" value="1"/>
</dbReference>
<dbReference type="PANTHER" id="PTHR24220">
    <property type="entry name" value="IMPORT ATP-BINDING PROTEIN"/>
    <property type="match status" value="1"/>
</dbReference>
<evidence type="ECO:0000256" key="2">
    <source>
        <dbReference type="ARBA" id="ARBA00022741"/>
    </source>
</evidence>
<evidence type="ECO:0000256" key="3">
    <source>
        <dbReference type="ARBA" id="ARBA00022840"/>
    </source>
</evidence>
<keyword evidence="1" id="KW-0813">Transport</keyword>
<dbReference type="Proteomes" id="UP001139125">
    <property type="component" value="Unassembled WGS sequence"/>
</dbReference>
<sequence length="230" mass="25243">MDTKKTVLEAQNLYKSFPGGPDKGELKVLQGMNLKIEEASITSIVGSSGSGKSTLLHILGGLDRADSGDVFWNGKNISTYKADDLADFRNKYIGFVFQFHHLLPEFTALENVAMPALIAGTQSGEAYERAHELLGLFGIDERSEHRPTQLSGGEQQRVSMARALMNNPRVVLADEPTGNLDQENTDIILDLLFELREAMGVSVLLITHEKEIASRSDTILELKNGVLESL</sequence>
<keyword evidence="3 6" id="KW-0067">ATP-binding</keyword>
<dbReference type="Pfam" id="PF00005">
    <property type="entry name" value="ABC_tran"/>
    <property type="match status" value="1"/>
</dbReference>
<evidence type="ECO:0000313" key="6">
    <source>
        <dbReference type="EMBL" id="MCP9292964.1"/>
    </source>
</evidence>
<dbReference type="InterPro" id="IPR003439">
    <property type="entry name" value="ABC_transporter-like_ATP-bd"/>
</dbReference>
<evidence type="ECO:0000313" key="7">
    <source>
        <dbReference type="Proteomes" id="UP001139125"/>
    </source>
</evidence>
<dbReference type="RefSeq" id="WP_255135863.1">
    <property type="nucleotide sequence ID" value="NZ_JANDBC010000003.1"/>
</dbReference>
<proteinExistence type="inferred from homology"/>
<evidence type="ECO:0000259" key="5">
    <source>
        <dbReference type="PROSITE" id="PS50893"/>
    </source>
</evidence>
<dbReference type="GO" id="GO:0005524">
    <property type="term" value="F:ATP binding"/>
    <property type="evidence" value="ECO:0007669"/>
    <property type="project" value="UniProtKB-KW"/>
</dbReference>
<dbReference type="PROSITE" id="PS50893">
    <property type="entry name" value="ABC_TRANSPORTER_2"/>
    <property type="match status" value="1"/>
</dbReference>
<dbReference type="Gene3D" id="3.40.50.300">
    <property type="entry name" value="P-loop containing nucleotide triphosphate hydrolases"/>
    <property type="match status" value="1"/>
</dbReference>
<dbReference type="PANTHER" id="PTHR24220:SF689">
    <property type="entry name" value="LIPOPROTEIN-RELEASING SYSTEM ATP-BINDING PROTEIN LOLD"/>
    <property type="match status" value="1"/>
</dbReference>
<dbReference type="SUPFAM" id="SSF52540">
    <property type="entry name" value="P-loop containing nucleoside triphosphate hydrolases"/>
    <property type="match status" value="1"/>
</dbReference>
<comment type="similarity">
    <text evidence="4">Belongs to the ABC transporter superfamily. Macrolide exporter (TC 3.A.1.122) family.</text>
</comment>
<name>A0A9X2RIK9_9BACT</name>
<comment type="caution">
    <text evidence="6">The sequence shown here is derived from an EMBL/GenBank/DDBJ whole genome shotgun (WGS) entry which is preliminary data.</text>
</comment>
<dbReference type="CDD" id="cd03255">
    <property type="entry name" value="ABC_MJ0796_LolCDE_FtsE"/>
    <property type="match status" value="1"/>
</dbReference>
<dbReference type="InterPro" id="IPR027417">
    <property type="entry name" value="P-loop_NTPase"/>
</dbReference>
<reference evidence="6" key="1">
    <citation type="submission" date="2022-06" db="EMBL/GenBank/DDBJ databases">
        <title>Gracilimonas sp. CAU 1638 isolated from sea sediment.</title>
        <authorList>
            <person name="Kim W."/>
        </authorList>
    </citation>
    <scope>NUCLEOTIDE SEQUENCE</scope>
    <source>
        <strain evidence="6">CAU 1638</strain>
    </source>
</reference>
<dbReference type="InterPro" id="IPR017871">
    <property type="entry name" value="ABC_transporter-like_CS"/>
</dbReference>
<dbReference type="InterPro" id="IPR017911">
    <property type="entry name" value="MacB-like_ATP-bd"/>
</dbReference>
<dbReference type="InterPro" id="IPR015854">
    <property type="entry name" value="ABC_transpr_LolD-like"/>
</dbReference>
<evidence type="ECO:0000256" key="1">
    <source>
        <dbReference type="ARBA" id="ARBA00022448"/>
    </source>
</evidence>
<feature type="domain" description="ABC transporter" evidence="5">
    <location>
        <begin position="8"/>
        <end position="230"/>
    </location>
</feature>
<protein>
    <submittedName>
        <fullName evidence="6">ABC transporter ATP-binding protein</fullName>
    </submittedName>
</protein>
<dbReference type="GO" id="GO:0022857">
    <property type="term" value="F:transmembrane transporter activity"/>
    <property type="evidence" value="ECO:0007669"/>
    <property type="project" value="TreeGrafter"/>
</dbReference>
<dbReference type="GO" id="GO:0016887">
    <property type="term" value="F:ATP hydrolysis activity"/>
    <property type="evidence" value="ECO:0007669"/>
    <property type="project" value="InterPro"/>
</dbReference>
<organism evidence="6 7">
    <name type="scientific">Gracilimonas sediminicola</name>
    <dbReference type="NCBI Taxonomy" id="2952158"/>
    <lineage>
        <taxon>Bacteria</taxon>
        <taxon>Pseudomonadati</taxon>
        <taxon>Balneolota</taxon>
        <taxon>Balneolia</taxon>
        <taxon>Balneolales</taxon>
        <taxon>Balneolaceae</taxon>
        <taxon>Gracilimonas</taxon>
    </lineage>
</organism>
<evidence type="ECO:0000256" key="4">
    <source>
        <dbReference type="ARBA" id="ARBA00038388"/>
    </source>
</evidence>
<dbReference type="GO" id="GO:0005886">
    <property type="term" value="C:plasma membrane"/>
    <property type="evidence" value="ECO:0007669"/>
    <property type="project" value="TreeGrafter"/>
</dbReference>
<accession>A0A9X2RIK9</accession>
<dbReference type="AlphaFoldDB" id="A0A9X2RIK9"/>
<keyword evidence="7" id="KW-1185">Reference proteome</keyword>
<dbReference type="FunFam" id="3.40.50.300:FF:000032">
    <property type="entry name" value="Export ABC transporter ATP-binding protein"/>
    <property type="match status" value="1"/>
</dbReference>
<dbReference type="PROSITE" id="PS00211">
    <property type="entry name" value="ABC_TRANSPORTER_1"/>
    <property type="match status" value="1"/>
</dbReference>
<dbReference type="GO" id="GO:0098796">
    <property type="term" value="C:membrane protein complex"/>
    <property type="evidence" value="ECO:0007669"/>
    <property type="project" value="UniProtKB-ARBA"/>
</dbReference>
<dbReference type="EMBL" id="JANDBC010000003">
    <property type="protein sequence ID" value="MCP9292964.1"/>
    <property type="molecule type" value="Genomic_DNA"/>
</dbReference>
<dbReference type="InterPro" id="IPR003593">
    <property type="entry name" value="AAA+_ATPase"/>
</dbReference>
<gene>
    <name evidence="6" type="ORF">NM125_15345</name>
</gene>